<feature type="compositionally biased region" description="Polar residues" evidence="1">
    <location>
        <begin position="18"/>
        <end position="29"/>
    </location>
</feature>
<feature type="non-terminal residue" evidence="3">
    <location>
        <position position="1"/>
    </location>
</feature>
<protein>
    <submittedName>
        <fullName evidence="3">Uncharacterized protein</fullName>
    </submittedName>
</protein>
<feature type="region of interest" description="Disordered" evidence="1">
    <location>
        <begin position="319"/>
        <end position="395"/>
    </location>
</feature>
<keyword evidence="2" id="KW-1133">Transmembrane helix</keyword>
<gene>
    <name evidence="3" type="ORF">KCU98_g3169</name>
</gene>
<evidence type="ECO:0000256" key="1">
    <source>
        <dbReference type="SAM" id="MobiDB-lite"/>
    </source>
</evidence>
<dbReference type="Pfam" id="PF11374">
    <property type="entry name" value="DUF3176"/>
    <property type="match status" value="1"/>
</dbReference>
<feature type="transmembrane region" description="Helical" evidence="2">
    <location>
        <begin position="191"/>
        <end position="213"/>
    </location>
</feature>
<keyword evidence="2" id="KW-0812">Transmembrane</keyword>
<evidence type="ECO:0000313" key="3">
    <source>
        <dbReference type="EMBL" id="KAG9987672.1"/>
    </source>
</evidence>
<feature type="compositionally biased region" description="Polar residues" evidence="1">
    <location>
        <begin position="818"/>
        <end position="849"/>
    </location>
</feature>
<reference evidence="3" key="2">
    <citation type="submission" date="2021-08" db="EMBL/GenBank/DDBJ databases">
        <authorList>
            <person name="Gostincar C."/>
            <person name="Sun X."/>
            <person name="Song Z."/>
            <person name="Gunde-Cimerman N."/>
        </authorList>
    </citation>
    <scope>NUCLEOTIDE SEQUENCE</scope>
    <source>
        <strain evidence="3">EXF-9298</strain>
    </source>
</reference>
<dbReference type="PANTHER" id="PTHR35394:SF5">
    <property type="entry name" value="DUF3176 DOMAIN-CONTAINING PROTEIN"/>
    <property type="match status" value="1"/>
</dbReference>
<evidence type="ECO:0000313" key="4">
    <source>
        <dbReference type="Proteomes" id="UP000729357"/>
    </source>
</evidence>
<proteinExistence type="predicted"/>
<dbReference type="PANTHER" id="PTHR35394">
    <property type="entry name" value="DUF3176 DOMAIN-CONTAINING PROTEIN"/>
    <property type="match status" value="1"/>
</dbReference>
<comment type="caution">
    <text evidence="3">The sequence shown here is derived from an EMBL/GenBank/DDBJ whole genome shotgun (WGS) entry which is preliminary data.</text>
</comment>
<feature type="transmembrane region" description="Helical" evidence="2">
    <location>
        <begin position="709"/>
        <end position="731"/>
    </location>
</feature>
<dbReference type="EMBL" id="JAHFXS010000206">
    <property type="protein sequence ID" value="KAG9987672.1"/>
    <property type="molecule type" value="Genomic_DNA"/>
</dbReference>
<feature type="compositionally biased region" description="Polar residues" evidence="1">
    <location>
        <begin position="359"/>
        <end position="387"/>
    </location>
</feature>
<accession>A0A9P8G0D0</accession>
<evidence type="ECO:0000256" key="2">
    <source>
        <dbReference type="SAM" id="Phobius"/>
    </source>
</evidence>
<feature type="region of interest" description="Disordered" evidence="1">
    <location>
        <begin position="1"/>
        <end position="45"/>
    </location>
</feature>
<sequence length="877" mass="95502">MNQPPTLPVPAFSRRRSVSQSSNHSNPDASQEHPIATPQEPLLPQTNASDQVLQPSNVPQIYTPSPKDTNKSHGRLSKLLEWLETTWYIETFFLLCSAICATLIVTFLAIHNDTPMDSWTIYFSINTVVSTLGVVFKSTLFIAVSAALAQGKWTWFRKRNSPLSTFEAIDAASRDTLESFKLLWRMRGRHLVSAGALVIALGFMVDPFLQAIISDYGRLVNLDASAPNSTRATIGKLNRFDGGTQCVTTYPSQYPKIDTTPDFAVAAALYDGLNAAISHSYQNVSFTCTSGNCTWTKYTSLAVRSTCFDLSSLLKRTTPEDMAEATTSSTESSSTMNLESATTSTGVSSSSMQAETYEVPSSTEPFSSDLSTLNSGAIASTNTPQTSSEDEAPGYSAAPLATDVRAFSNPMTPNSVVARSIATKVTSGLEKRASSSVQMFPTSTQSSSTWTNWTLEHLNLTLSNTNPSWRKAQTFAVLQAAVVADPNKTINFVASQALLAAFTIIRTDNTDGLGTPAWDAASASAMECGLELTLNVYNSSVRNNVLVENIVASASDKVPGSWLPSLYIDQNGVDPNHLSVDRGTPESNPTYHRTFLWRDDYALDPTALQTHVKENFTVTQKGLVSTLDFLTSLVRQDNDNATVKAVVNKDQPVLYTYGSAVLQPLFNQANTTATFDAIARSMSNAIRNVGKDSMSGTAQQWVRYYQVRWAFLALPLSLFTIGSIFFALSIMDAHRLGVPSWKANNTATMLHGPDELLYRDLRNKSQDHSLGVTGEILAKLEWFPEGYALVAANEPVAQISRTTTPVRDVEEHEMSNLKIPTTPQTPGSNITLVNSQSVREASEQGTMRSVSPVYNGPGWSDVRLDDSSAPPSVRRSV</sequence>
<feature type="region of interest" description="Disordered" evidence="1">
    <location>
        <begin position="806"/>
        <end position="877"/>
    </location>
</feature>
<keyword evidence="4" id="KW-1185">Reference proteome</keyword>
<reference evidence="3" key="1">
    <citation type="journal article" date="2021" name="J Fungi (Basel)">
        <title>Virulence traits and population genomics of the black yeast Aureobasidium melanogenum.</title>
        <authorList>
            <person name="Cernosa A."/>
            <person name="Sun X."/>
            <person name="Gostincar C."/>
            <person name="Fang C."/>
            <person name="Gunde-Cimerman N."/>
            <person name="Song Z."/>
        </authorList>
    </citation>
    <scope>NUCLEOTIDE SEQUENCE</scope>
    <source>
        <strain evidence="3">EXF-9298</strain>
    </source>
</reference>
<keyword evidence="2" id="KW-0472">Membrane</keyword>
<name>A0A9P8G0D0_AURME</name>
<feature type="transmembrane region" description="Helical" evidence="2">
    <location>
        <begin position="122"/>
        <end position="149"/>
    </location>
</feature>
<organism evidence="3 4">
    <name type="scientific">Aureobasidium melanogenum</name>
    <name type="common">Aureobasidium pullulans var. melanogenum</name>
    <dbReference type="NCBI Taxonomy" id="46634"/>
    <lineage>
        <taxon>Eukaryota</taxon>
        <taxon>Fungi</taxon>
        <taxon>Dikarya</taxon>
        <taxon>Ascomycota</taxon>
        <taxon>Pezizomycotina</taxon>
        <taxon>Dothideomycetes</taxon>
        <taxon>Dothideomycetidae</taxon>
        <taxon>Dothideales</taxon>
        <taxon>Saccotheciaceae</taxon>
        <taxon>Aureobasidium</taxon>
    </lineage>
</organism>
<feature type="compositionally biased region" description="Low complexity" evidence="1">
    <location>
        <begin position="324"/>
        <end position="351"/>
    </location>
</feature>
<dbReference type="InterPro" id="IPR021514">
    <property type="entry name" value="DUF3176"/>
</dbReference>
<feature type="transmembrane region" description="Helical" evidence="2">
    <location>
        <begin position="87"/>
        <end position="110"/>
    </location>
</feature>
<dbReference type="AlphaFoldDB" id="A0A9P8G0D0"/>
<dbReference type="Proteomes" id="UP000729357">
    <property type="component" value="Unassembled WGS sequence"/>
</dbReference>